<feature type="domain" description="UBC core" evidence="3">
    <location>
        <begin position="177"/>
        <end position="321"/>
    </location>
</feature>
<sequence>MLRIFSTSRLLLLLFQLLTLADLSNGLPRHAFVGSVMAKPTPRFPVDTAIATAFPNSHPESNVPENVLSIRGGALDLFSDKNVNIVLRKVRNVIRSVLSIGDKKAPTITSIVRSGIQWLESFTGISLLPPQVEETKKTKGKKKEKVATKKETTPSNKSKKSTEASKKHLTSKLKSTNPNYRIQKELKEFIQSPPPNLSVKVGSNLRVWIVTMKGANGTIYEGEVFKLRISFPAQYPTVPPSVYFLQGHMPVHEHVYTNGDICLSLLGSGWRPTMTAQSIAVSILSILSSAQSKSLPINNAQVAGNKPGEYQKDWIYHDDNC</sequence>
<name>A0A0N7KWW2_9STRA</name>
<dbReference type="EMBL" id="LC052651">
    <property type="protein sequence ID" value="BAT25233.1"/>
    <property type="molecule type" value="mRNA"/>
</dbReference>
<dbReference type="SUPFAM" id="SSF54495">
    <property type="entry name" value="UBC-like"/>
    <property type="match status" value="1"/>
</dbReference>
<proteinExistence type="evidence at transcript level"/>
<accession>A0A0N7KWW2</accession>
<evidence type="ECO:0000259" key="3">
    <source>
        <dbReference type="PROSITE" id="PS50127"/>
    </source>
</evidence>
<dbReference type="SMART" id="SM00212">
    <property type="entry name" value="UBCc"/>
    <property type="match status" value="1"/>
</dbReference>
<keyword evidence="2" id="KW-0732">Signal</keyword>
<dbReference type="PANTHER" id="PTHR24067">
    <property type="entry name" value="UBIQUITIN-CONJUGATING ENZYME E2"/>
    <property type="match status" value="1"/>
</dbReference>
<organism evidence="4">
    <name type="scientific">Nitzschia sp. IriIs04</name>
    <dbReference type="NCBI Taxonomy" id="1444690"/>
    <lineage>
        <taxon>Eukaryota</taxon>
        <taxon>Sar</taxon>
        <taxon>Stramenopiles</taxon>
        <taxon>Ochrophyta</taxon>
        <taxon>Bacillariophyta</taxon>
        <taxon>Bacillariophyceae</taxon>
        <taxon>Bacillariophycidae</taxon>
        <taxon>Bacillariales</taxon>
        <taxon>Bacillariaceae</taxon>
        <taxon>Nitzschia</taxon>
    </lineage>
</organism>
<dbReference type="InterPro" id="IPR000608">
    <property type="entry name" value="UBC"/>
</dbReference>
<feature type="region of interest" description="Disordered" evidence="1">
    <location>
        <begin position="133"/>
        <end position="174"/>
    </location>
</feature>
<dbReference type="Pfam" id="PF00179">
    <property type="entry name" value="UQ_con"/>
    <property type="match status" value="1"/>
</dbReference>
<feature type="chain" id="PRO_5006014942" evidence="2">
    <location>
        <begin position="27"/>
        <end position="321"/>
    </location>
</feature>
<dbReference type="PROSITE" id="PS50127">
    <property type="entry name" value="UBC_2"/>
    <property type="match status" value="1"/>
</dbReference>
<dbReference type="InterPro" id="IPR050113">
    <property type="entry name" value="Ub_conjugating_enzyme"/>
</dbReference>
<dbReference type="Gene3D" id="3.10.110.10">
    <property type="entry name" value="Ubiquitin Conjugating Enzyme"/>
    <property type="match status" value="1"/>
</dbReference>
<feature type="signal peptide" evidence="2">
    <location>
        <begin position="1"/>
        <end position="26"/>
    </location>
</feature>
<evidence type="ECO:0000313" key="4">
    <source>
        <dbReference type="EMBL" id="BAT25233.1"/>
    </source>
</evidence>
<evidence type="ECO:0000256" key="1">
    <source>
        <dbReference type="SAM" id="MobiDB-lite"/>
    </source>
</evidence>
<reference evidence="4" key="1">
    <citation type="submission" date="2015-04" db="EMBL/GenBank/DDBJ databases">
        <title>Plastid of Nitzschia.</title>
        <authorList>
            <person name="Kamikawa R."/>
        </authorList>
    </citation>
    <scope>NUCLEOTIDE SEQUENCE</scope>
</reference>
<dbReference type="CDD" id="cd23808">
    <property type="entry name" value="UBCc_UBE2W"/>
    <property type="match status" value="1"/>
</dbReference>
<gene>
    <name evidence="4" type="primary">sUbc</name>
</gene>
<dbReference type="AlphaFoldDB" id="A0A0N7KWW2"/>
<evidence type="ECO:0000256" key="2">
    <source>
        <dbReference type="SAM" id="SignalP"/>
    </source>
</evidence>
<dbReference type="InterPro" id="IPR016135">
    <property type="entry name" value="UBQ-conjugating_enzyme/RWD"/>
</dbReference>
<protein>
    <submittedName>
        <fullName evidence="4">Symbiotic ubiquitin conjugating E2</fullName>
    </submittedName>
</protein>